<dbReference type="AlphaFoldDB" id="A0A344LHN3"/>
<evidence type="ECO:0000313" key="4">
    <source>
        <dbReference type="EMBL" id="AXB47557.1"/>
    </source>
</evidence>
<evidence type="ECO:0000313" key="5">
    <source>
        <dbReference type="Proteomes" id="UP000250434"/>
    </source>
</evidence>
<gene>
    <name evidence="4" type="ORF">A4R43_38080</name>
</gene>
<dbReference type="InterPro" id="IPR001647">
    <property type="entry name" value="HTH_TetR"/>
</dbReference>
<protein>
    <submittedName>
        <fullName evidence="4">TetR family transcriptional regulator</fullName>
    </submittedName>
</protein>
<dbReference type="SUPFAM" id="SSF48498">
    <property type="entry name" value="Tetracyclin repressor-like, C-terminal domain"/>
    <property type="match status" value="1"/>
</dbReference>
<dbReference type="GO" id="GO:0003677">
    <property type="term" value="F:DNA binding"/>
    <property type="evidence" value="ECO:0007669"/>
    <property type="project" value="UniProtKB-UniRule"/>
</dbReference>
<feature type="domain" description="HTH tetR-type" evidence="3">
    <location>
        <begin position="27"/>
        <end position="87"/>
    </location>
</feature>
<sequence length="243" mass="27111">MAGAPESPSPLPGQQRPRSRFAAGLPAVTAERIVDAALRLTVERGLDSWTLRQLASAVEAYPAVIYHHVGDRESVVRAVIERVGAEIPLPDAGLHWRDFYWQLLADLRVVLRRYPGVARRFSLYGPLIPSIKPLIDRGVRVLQRDGFGEESVTAYNLLLGTAAALVSKEDDHFAQPLIKPDSPEVYAEARDTEDQPGLAALGRNVYERVKDPERLAAHFTEFYEYSVQVAIDGLERRLTRIHP</sequence>
<feature type="DNA-binding region" description="H-T-H motif" evidence="2">
    <location>
        <begin position="50"/>
        <end position="69"/>
    </location>
</feature>
<organism evidence="4 5">
    <name type="scientific">Amycolatopsis albispora</name>
    <dbReference type="NCBI Taxonomy" id="1804986"/>
    <lineage>
        <taxon>Bacteria</taxon>
        <taxon>Bacillati</taxon>
        <taxon>Actinomycetota</taxon>
        <taxon>Actinomycetes</taxon>
        <taxon>Pseudonocardiales</taxon>
        <taxon>Pseudonocardiaceae</taxon>
        <taxon>Amycolatopsis</taxon>
    </lineage>
</organism>
<dbReference type="SUPFAM" id="SSF46689">
    <property type="entry name" value="Homeodomain-like"/>
    <property type="match status" value="1"/>
</dbReference>
<dbReference type="InterPro" id="IPR009057">
    <property type="entry name" value="Homeodomain-like_sf"/>
</dbReference>
<keyword evidence="1 2" id="KW-0238">DNA-binding</keyword>
<dbReference type="RefSeq" id="WP_113696613.1">
    <property type="nucleotide sequence ID" value="NZ_CP015163.1"/>
</dbReference>
<keyword evidence="5" id="KW-1185">Reference proteome</keyword>
<evidence type="ECO:0000256" key="2">
    <source>
        <dbReference type="PROSITE-ProRule" id="PRU00335"/>
    </source>
</evidence>
<dbReference type="Gene3D" id="1.10.357.10">
    <property type="entry name" value="Tetracycline Repressor, domain 2"/>
    <property type="match status" value="1"/>
</dbReference>
<proteinExistence type="predicted"/>
<dbReference type="PROSITE" id="PS50977">
    <property type="entry name" value="HTH_TETR_2"/>
    <property type="match status" value="1"/>
</dbReference>
<reference evidence="4 5" key="1">
    <citation type="submission" date="2016-04" db="EMBL/GenBank/DDBJ databases">
        <title>Complete genome sequence and analysis of deep-sea sediment isolate, Amycolatopsis sp. WP1.</title>
        <authorList>
            <person name="Wang H."/>
            <person name="Chen S."/>
            <person name="Wu Q."/>
        </authorList>
    </citation>
    <scope>NUCLEOTIDE SEQUENCE [LARGE SCALE GENOMIC DNA]</scope>
    <source>
        <strain evidence="4 5">WP1</strain>
    </source>
</reference>
<dbReference type="EMBL" id="CP015163">
    <property type="protein sequence ID" value="AXB47557.1"/>
    <property type="molecule type" value="Genomic_DNA"/>
</dbReference>
<dbReference type="OrthoDB" id="3173376at2"/>
<accession>A0A344LHN3</accession>
<evidence type="ECO:0000259" key="3">
    <source>
        <dbReference type="PROSITE" id="PS50977"/>
    </source>
</evidence>
<name>A0A344LHN3_9PSEU</name>
<dbReference type="InterPro" id="IPR036271">
    <property type="entry name" value="Tet_transcr_reg_TetR-rel_C_sf"/>
</dbReference>
<dbReference type="Pfam" id="PF00440">
    <property type="entry name" value="TetR_N"/>
    <property type="match status" value="1"/>
</dbReference>
<dbReference type="Proteomes" id="UP000250434">
    <property type="component" value="Chromosome"/>
</dbReference>
<evidence type="ECO:0000256" key="1">
    <source>
        <dbReference type="ARBA" id="ARBA00023125"/>
    </source>
</evidence>
<dbReference type="KEGG" id="aab:A4R43_38080"/>